<dbReference type="SUPFAM" id="SSF54637">
    <property type="entry name" value="Thioesterase/thiol ester dehydrase-isomerase"/>
    <property type="match status" value="1"/>
</dbReference>
<dbReference type="CDD" id="cd03443">
    <property type="entry name" value="PaaI_thioesterase"/>
    <property type="match status" value="1"/>
</dbReference>
<dbReference type="InterPro" id="IPR052061">
    <property type="entry name" value="PTE-AB_protein"/>
</dbReference>
<keyword evidence="2" id="KW-1185">Reference proteome</keyword>
<organism evidence="1 2">
    <name type="scientific">Coccomyxa viridis</name>
    <dbReference type="NCBI Taxonomy" id="1274662"/>
    <lineage>
        <taxon>Eukaryota</taxon>
        <taxon>Viridiplantae</taxon>
        <taxon>Chlorophyta</taxon>
        <taxon>core chlorophytes</taxon>
        <taxon>Trebouxiophyceae</taxon>
        <taxon>Trebouxiophyceae incertae sedis</taxon>
        <taxon>Coccomyxaceae</taxon>
        <taxon>Coccomyxa</taxon>
    </lineage>
</organism>
<dbReference type="InterPro" id="IPR029069">
    <property type="entry name" value="HotDog_dom_sf"/>
</dbReference>
<evidence type="ECO:0000313" key="2">
    <source>
        <dbReference type="Proteomes" id="UP001314263"/>
    </source>
</evidence>
<comment type="caution">
    <text evidence="1">The sequence shown here is derived from an EMBL/GenBank/DDBJ whole genome shotgun (WGS) entry which is preliminary data.</text>
</comment>
<dbReference type="AlphaFoldDB" id="A0AAV1IJ80"/>
<gene>
    <name evidence="1" type="ORF">CVIRNUC_009450</name>
</gene>
<dbReference type="Gene3D" id="3.10.129.10">
    <property type="entry name" value="Hotdog Thioesterase"/>
    <property type="match status" value="1"/>
</dbReference>
<evidence type="ECO:0000313" key="1">
    <source>
        <dbReference type="EMBL" id="CAK0786237.1"/>
    </source>
</evidence>
<reference evidence="1 2" key="1">
    <citation type="submission" date="2023-10" db="EMBL/GenBank/DDBJ databases">
        <authorList>
            <person name="Maclean D."/>
            <person name="Macfadyen A."/>
        </authorList>
    </citation>
    <scope>NUCLEOTIDE SEQUENCE [LARGE SCALE GENOMIC DNA]</scope>
</reference>
<evidence type="ECO:0008006" key="3">
    <source>
        <dbReference type="Google" id="ProtNLM"/>
    </source>
</evidence>
<name>A0AAV1IJ80_9CHLO</name>
<sequence length="261" mass="28538">MIGLHARVLRRIACAASRTPRACAQDASSVKLHGNQSTSLQHFSSHPASDAFRGFPGNQAASTRMGRALAAMLGLSAAAYAGYQTRDIMPPARHVHPAISGMQMPAPWLTEMAETLEEVMNAESLELQAIFNSDHLFAALAKEGLITDLRCFFDPERCCLHAVVQLSSAVCGYPRVLHGGFTAAFLDEAFGLLFYSLRQHGLLPFISPAFTAHLDVSFKKKVEVMPGRLLLATIELDRIEGRKLWMKGSLRDNPQGTFSLE</sequence>
<dbReference type="EMBL" id="CAUYUE010000014">
    <property type="protein sequence ID" value="CAK0786237.1"/>
    <property type="molecule type" value="Genomic_DNA"/>
</dbReference>
<protein>
    <recommendedName>
        <fullName evidence="3">Thioesterase domain-containing protein</fullName>
    </recommendedName>
</protein>
<accession>A0AAV1IJ80</accession>
<dbReference type="Proteomes" id="UP001314263">
    <property type="component" value="Unassembled WGS sequence"/>
</dbReference>
<dbReference type="PANTHER" id="PTHR47260">
    <property type="entry name" value="UPF0644 PROTEIN PB2B4.06"/>
    <property type="match status" value="1"/>
</dbReference>
<dbReference type="PANTHER" id="PTHR47260:SF1">
    <property type="entry name" value="UPF0644 PROTEIN PB2B4.06"/>
    <property type="match status" value="1"/>
</dbReference>
<proteinExistence type="predicted"/>